<organism evidence="1">
    <name type="scientific">Anguilla anguilla</name>
    <name type="common">European freshwater eel</name>
    <name type="synonym">Muraena anguilla</name>
    <dbReference type="NCBI Taxonomy" id="7936"/>
    <lineage>
        <taxon>Eukaryota</taxon>
        <taxon>Metazoa</taxon>
        <taxon>Chordata</taxon>
        <taxon>Craniata</taxon>
        <taxon>Vertebrata</taxon>
        <taxon>Euteleostomi</taxon>
        <taxon>Actinopterygii</taxon>
        <taxon>Neopterygii</taxon>
        <taxon>Teleostei</taxon>
        <taxon>Anguilliformes</taxon>
        <taxon>Anguillidae</taxon>
        <taxon>Anguilla</taxon>
    </lineage>
</organism>
<dbReference type="AlphaFoldDB" id="A0A0E9VNA4"/>
<name>A0A0E9VNA4_ANGAN</name>
<protein>
    <submittedName>
        <fullName evidence="1">Uncharacterized protein</fullName>
    </submittedName>
</protein>
<evidence type="ECO:0000313" key="1">
    <source>
        <dbReference type="EMBL" id="JAH79609.1"/>
    </source>
</evidence>
<dbReference type="EMBL" id="GBXM01028968">
    <property type="protein sequence ID" value="JAH79609.1"/>
    <property type="molecule type" value="Transcribed_RNA"/>
</dbReference>
<accession>A0A0E9VNA4</accession>
<reference evidence="1" key="1">
    <citation type="submission" date="2014-11" db="EMBL/GenBank/DDBJ databases">
        <authorList>
            <person name="Amaro Gonzalez C."/>
        </authorList>
    </citation>
    <scope>NUCLEOTIDE SEQUENCE</scope>
</reference>
<reference evidence="1" key="2">
    <citation type="journal article" date="2015" name="Fish Shellfish Immunol.">
        <title>Early steps in the European eel (Anguilla anguilla)-Vibrio vulnificus interaction in the gills: Role of the RtxA13 toxin.</title>
        <authorList>
            <person name="Callol A."/>
            <person name="Pajuelo D."/>
            <person name="Ebbesson L."/>
            <person name="Teles M."/>
            <person name="MacKenzie S."/>
            <person name="Amaro C."/>
        </authorList>
    </citation>
    <scope>NUCLEOTIDE SEQUENCE</scope>
</reference>
<sequence>MSNHGSWSILYCSTSLFQGQYQYEQLFHSPKTPIQLRAPFHAWPIRAMC</sequence>
<proteinExistence type="predicted"/>